<reference evidence="2" key="1">
    <citation type="submission" date="2023-03" db="EMBL/GenBank/DDBJ databases">
        <authorList>
            <person name="Steffen K."/>
            <person name="Cardenas P."/>
        </authorList>
    </citation>
    <scope>NUCLEOTIDE SEQUENCE</scope>
</reference>
<keyword evidence="1" id="KW-1133">Transmembrane helix</keyword>
<keyword evidence="1" id="KW-0812">Transmembrane</keyword>
<feature type="transmembrane region" description="Helical" evidence="1">
    <location>
        <begin position="20"/>
        <end position="38"/>
    </location>
</feature>
<keyword evidence="1" id="KW-0472">Membrane</keyword>
<dbReference type="Proteomes" id="UP001174909">
    <property type="component" value="Unassembled WGS sequence"/>
</dbReference>
<organism evidence="2 3">
    <name type="scientific">Geodia barretti</name>
    <name type="common">Barrett's horny sponge</name>
    <dbReference type="NCBI Taxonomy" id="519541"/>
    <lineage>
        <taxon>Eukaryota</taxon>
        <taxon>Metazoa</taxon>
        <taxon>Porifera</taxon>
        <taxon>Demospongiae</taxon>
        <taxon>Heteroscleromorpha</taxon>
        <taxon>Tetractinellida</taxon>
        <taxon>Astrophorina</taxon>
        <taxon>Geodiidae</taxon>
        <taxon>Geodia</taxon>
    </lineage>
</organism>
<comment type="caution">
    <text evidence="2">The sequence shown here is derived from an EMBL/GenBank/DDBJ whole genome shotgun (WGS) entry which is preliminary data.</text>
</comment>
<evidence type="ECO:0000313" key="3">
    <source>
        <dbReference type="Proteomes" id="UP001174909"/>
    </source>
</evidence>
<protein>
    <submittedName>
        <fullName evidence="2">Uncharacterized protein</fullName>
    </submittedName>
</protein>
<proteinExistence type="predicted"/>
<accession>A0AA35X2B6</accession>
<gene>
    <name evidence="2" type="ORF">GBAR_LOCUS19879</name>
</gene>
<dbReference type="EMBL" id="CASHTH010002801">
    <property type="protein sequence ID" value="CAI8035410.1"/>
    <property type="molecule type" value="Genomic_DNA"/>
</dbReference>
<keyword evidence="3" id="KW-1185">Reference proteome</keyword>
<sequence>PPPFCYVSKLNPTVYPPPGTVVVCVLVCGSAVLVLVMVRRYYNRSKSTRASDAAGLETRNVVYDEVALSPTTTSSSVIPTEPNTAYVTTTIPTDQNVAYAVHSSNT</sequence>
<evidence type="ECO:0000313" key="2">
    <source>
        <dbReference type="EMBL" id="CAI8035410.1"/>
    </source>
</evidence>
<dbReference type="AlphaFoldDB" id="A0AA35X2B6"/>
<evidence type="ECO:0000256" key="1">
    <source>
        <dbReference type="SAM" id="Phobius"/>
    </source>
</evidence>
<feature type="non-terminal residue" evidence="2">
    <location>
        <position position="106"/>
    </location>
</feature>
<name>A0AA35X2B6_GEOBA</name>